<feature type="domain" description="Putative restriction endonuclease" evidence="1">
    <location>
        <begin position="62"/>
        <end position="197"/>
    </location>
</feature>
<dbReference type="PANTHER" id="PTHR36558">
    <property type="entry name" value="GLR1098 PROTEIN"/>
    <property type="match status" value="1"/>
</dbReference>
<evidence type="ECO:0000313" key="2">
    <source>
        <dbReference type="EMBL" id="SFE85719.1"/>
    </source>
</evidence>
<reference evidence="3" key="1">
    <citation type="submission" date="2016-10" db="EMBL/GenBank/DDBJ databases">
        <authorList>
            <person name="Varghese N."/>
            <person name="Submissions S."/>
        </authorList>
    </citation>
    <scope>NUCLEOTIDE SEQUENCE [LARGE SCALE GENOMIC DNA]</scope>
    <source>
        <strain>GEY</strain>
        <strain evidence="3">DSM 9560</strain>
    </source>
</reference>
<keyword evidence="2" id="KW-0540">Nuclease</keyword>
<name>A0A1I2DZ84_9BACT</name>
<evidence type="ECO:0000313" key="3">
    <source>
        <dbReference type="Proteomes" id="UP000199513"/>
    </source>
</evidence>
<dbReference type="InterPro" id="IPR008538">
    <property type="entry name" value="Uma2"/>
</dbReference>
<dbReference type="Gene3D" id="3.90.1570.10">
    <property type="entry name" value="tt1808, chain A"/>
    <property type="match status" value="1"/>
</dbReference>
<keyword evidence="2" id="KW-0378">Hydrolase</keyword>
<dbReference type="Pfam" id="PF05685">
    <property type="entry name" value="Uma2"/>
    <property type="match status" value="1"/>
</dbReference>
<protein>
    <submittedName>
        <fullName evidence="2">Endonuclease, Uma2 family (Restriction endonuclease fold)</fullName>
    </submittedName>
</protein>
<gene>
    <name evidence="2" type="ORF">SAMN04488541_100881</name>
</gene>
<keyword evidence="2" id="KW-0255">Endonuclease</keyword>
<dbReference type="AlphaFoldDB" id="A0A1I2DZ84"/>
<dbReference type="EMBL" id="FONY01000008">
    <property type="protein sequence ID" value="SFE85719.1"/>
    <property type="molecule type" value="Genomic_DNA"/>
</dbReference>
<sequence length="212" mass="24998">MVTTSIAVKDYLDLCERAGMFFEYVEGQVYWKNANEHPIEDELLAKLLNTDIELDTKFLGEMPTLAHRRLVSNLHGIIFPLLKKTSFEIFNQDTHIWTGIEEHYRIPDLVITDKEQSKYLENRFLTNPIVLIEVLSPSTQKIDKDDKVEEYLSIENLTDYLLVSQDKVQVWHYKRNKEDSWTYKIIKNKEEKIDLESIKLKVSVKEIYEGVL</sequence>
<dbReference type="OrthoDB" id="668969at2"/>
<dbReference type="STRING" id="1003.SAMN04488541_100881"/>
<evidence type="ECO:0000259" key="1">
    <source>
        <dbReference type="Pfam" id="PF05685"/>
    </source>
</evidence>
<dbReference type="PANTHER" id="PTHR36558:SF1">
    <property type="entry name" value="RESTRICTION ENDONUCLEASE DOMAIN-CONTAINING PROTEIN-RELATED"/>
    <property type="match status" value="1"/>
</dbReference>
<dbReference type="GO" id="GO:0004519">
    <property type="term" value="F:endonuclease activity"/>
    <property type="evidence" value="ECO:0007669"/>
    <property type="project" value="UniProtKB-KW"/>
</dbReference>
<dbReference type="RefSeq" id="WP_091541921.1">
    <property type="nucleotide sequence ID" value="NZ_FONY01000008.1"/>
</dbReference>
<dbReference type="Proteomes" id="UP000199513">
    <property type="component" value="Unassembled WGS sequence"/>
</dbReference>
<dbReference type="SUPFAM" id="SSF52980">
    <property type="entry name" value="Restriction endonuclease-like"/>
    <property type="match status" value="1"/>
</dbReference>
<proteinExistence type="predicted"/>
<accession>A0A1I2DZ84</accession>
<keyword evidence="3" id="KW-1185">Reference proteome</keyword>
<dbReference type="InterPro" id="IPR011335">
    <property type="entry name" value="Restrct_endonuc-II-like"/>
</dbReference>
<dbReference type="CDD" id="cd06260">
    <property type="entry name" value="DUF820-like"/>
    <property type="match status" value="1"/>
</dbReference>
<dbReference type="InterPro" id="IPR012296">
    <property type="entry name" value="Nuclease_put_TT1808"/>
</dbReference>
<organism evidence="2 3">
    <name type="scientific">Thermoflexibacter ruber</name>
    <dbReference type="NCBI Taxonomy" id="1003"/>
    <lineage>
        <taxon>Bacteria</taxon>
        <taxon>Pseudomonadati</taxon>
        <taxon>Bacteroidota</taxon>
        <taxon>Cytophagia</taxon>
        <taxon>Cytophagales</taxon>
        <taxon>Thermoflexibacteraceae</taxon>
        <taxon>Thermoflexibacter</taxon>
    </lineage>
</organism>